<dbReference type="EMBL" id="WMLB01000042">
    <property type="protein sequence ID" value="MTH70198.1"/>
    <property type="molecule type" value="Genomic_DNA"/>
</dbReference>
<dbReference type="InterPro" id="IPR038727">
    <property type="entry name" value="NadR/Ttd14_AAA_dom"/>
</dbReference>
<dbReference type="Proteomes" id="UP000433071">
    <property type="component" value="Unassembled WGS sequence"/>
</dbReference>
<dbReference type="Gene3D" id="3.40.50.300">
    <property type="entry name" value="P-loop containing nucleotide triphosphate hydrolases"/>
    <property type="match status" value="1"/>
</dbReference>
<gene>
    <name evidence="2" type="ORF">GJ743_17670</name>
</gene>
<dbReference type="Pfam" id="PF13521">
    <property type="entry name" value="AAA_28"/>
    <property type="match status" value="1"/>
</dbReference>
<sequence>MTRWYVITGGPSSGKTTTVDLLRQRGYRTTIEESRHYIDLQRLGGHSVEETRSRQEDFQRNVLALQLAQEAELDPEEVVFLDRAIPDSLAYYRLLGLEPDPALLEALVHVRYRKVFVMDLLPLHRDYARTEDATDQRRIHDLLMEVYLSLPMPVVSVPVLPAEDRVEFILTRL</sequence>
<evidence type="ECO:0000313" key="2">
    <source>
        <dbReference type="EMBL" id="MTH70198.1"/>
    </source>
</evidence>
<reference evidence="2 3" key="1">
    <citation type="submission" date="2019-11" db="EMBL/GenBank/DDBJ databases">
        <title>Agromyces kandeliae sp. nov., isolated from mangrove soil.</title>
        <authorList>
            <person name="Wang R."/>
        </authorList>
    </citation>
    <scope>NUCLEOTIDE SEQUENCE [LARGE SCALE GENOMIC DNA]</scope>
    <source>
        <strain evidence="2 3">JCM 11433</strain>
    </source>
</reference>
<dbReference type="InterPro" id="IPR027417">
    <property type="entry name" value="P-loop_NTPase"/>
</dbReference>
<dbReference type="SUPFAM" id="SSF52540">
    <property type="entry name" value="P-loop containing nucleoside triphosphate hydrolases"/>
    <property type="match status" value="1"/>
</dbReference>
<feature type="domain" description="NadR/Ttd14 AAA" evidence="1">
    <location>
        <begin position="5"/>
        <end position="165"/>
    </location>
</feature>
<dbReference type="RefSeq" id="WP_155053205.1">
    <property type="nucleotide sequence ID" value="NZ_BAAAIB010000010.1"/>
</dbReference>
<proteinExistence type="predicted"/>
<comment type="caution">
    <text evidence="2">The sequence shown here is derived from an EMBL/GenBank/DDBJ whole genome shotgun (WGS) entry which is preliminary data.</text>
</comment>
<dbReference type="AlphaFoldDB" id="A0A6I3MBS1"/>
<keyword evidence="3" id="KW-1185">Reference proteome</keyword>
<organism evidence="2 3">
    <name type="scientific">Agromyces bracchium</name>
    <dbReference type="NCBI Taxonomy" id="88376"/>
    <lineage>
        <taxon>Bacteria</taxon>
        <taxon>Bacillati</taxon>
        <taxon>Actinomycetota</taxon>
        <taxon>Actinomycetes</taxon>
        <taxon>Micrococcales</taxon>
        <taxon>Microbacteriaceae</taxon>
        <taxon>Agromyces</taxon>
    </lineage>
</organism>
<name>A0A6I3MBS1_9MICO</name>
<dbReference type="OrthoDB" id="5638848at2"/>
<evidence type="ECO:0000313" key="3">
    <source>
        <dbReference type="Proteomes" id="UP000433071"/>
    </source>
</evidence>
<protein>
    <submittedName>
        <fullName evidence="2">AAA family ATPase</fullName>
    </submittedName>
</protein>
<evidence type="ECO:0000259" key="1">
    <source>
        <dbReference type="Pfam" id="PF13521"/>
    </source>
</evidence>
<accession>A0A6I3MBS1</accession>